<organism evidence="2 3">
    <name type="scientific">Trichoderma harzianum CBS 226.95</name>
    <dbReference type="NCBI Taxonomy" id="983964"/>
    <lineage>
        <taxon>Eukaryota</taxon>
        <taxon>Fungi</taxon>
        <taxon>Dikarya</taxon>
        <taxon>Ascomycota</taxon>
        <taxon>Pezizomycotina</taxon>
        <taxon>Sordariomycetes</taxon>
        <taxon>Hypocreomycetidae</taxon>
        <taxon>Hypocreales</taxon>
        <taxon>Hypocreaceae</taxon>
        <taxon>Trichoderma</taxon>
    </lineage>
</organism>
<sequence length="75" mass="8905">MHGIKNCITSIDHRHYTTKKPHTYGYHTLYLFLHHLILAVFFAFLVRTWLGSNTSGRTSFSDFFFFAWNIQHAKN</sequence>
<keyword evidence="1" id="KW-1133">Transmembrane helix</keyword>
<evidence type="ECO:0000313" key="2">
    <source>
        <dbReference type="EMBL" id="PTB52447.1"/>
    </source>
</evidence>
<feature type="transmembrane region" description="Helical" evidence="1">
    <location>
        <begin position="29"/>
        <end position="50"/>
    </location>
</feature>
<keyword evidence="1" id="KW-0812">Transmembrane</keyword>
<proteinExistence type="predicted"/>
<dbReference type="Proteomes" id="UP000241690">
    <property type="component" value="Unassembled WGS sequence"/>
</dbReference>
<keyword evidence="1" id="KW-0472">Membrane</keyword>
<keyword evidence="3" id="KW-1185">Reference proteome</keyword>
<name>A0A2T4A5V1_TRIHA</name>
<dbReference type="EMBL" id="KZ679684">
    <property type="protein sequence ID" value="PTB52447.1"/>
    <property type="molecule type" value="Genomic_DNA"/>
</dbReference>
<dbReference type="AlphaFoldDB" id="A0A2T4A5V1"/>
<reference evidence="2 3" key="1">
    <citation type="submission" date="2016-07" db="EMBL/GenBank/DDBJ databases">
        <title>Multiple horizontal gene transfer events from other fungi enriched the ability of initially mycotrophic Trichoderma (Ascomycota) to feed on dead plant biomass.</title>
        <authorList>
            <consortium name="DOE Joint Genome Institute"/>
            <person name="Aerts A."/>
            <person name="Atanasova L."/>
            <person name="Chenthamara K."/>
            <person name="Zhang J."/>
            <person name="Grujic M."/>
            <person name="Henrissat B."/>
            <person name="Kuo A."/>
            <person name="Salamov A."/>
            <person name="Lipzen A."/>
            <person name="Labutti K."/>
            <person name="Barry K."/>
            <person name="Miao Y."/>
            <person name="Rahimi M.J."/>
            <person name="Shen Q."/>
            <person name="Grigoriev I.V."/>
            <person name="Kubicek C.P."/>
            <person name="Druzhinina I.S."/>
        </authorList>
    </citation>
    <scope>NUCLEOTIDE SEQUENCE [LARGE SCALE GENOMIC DNA]</scope>
    <source>
        <strain evidence="2 3">CBS 226.95</strain>
    </source>
</reference>
<evidence type="ECO:0000256" key="1">
    <source>
        <dbReference type="SAM" id="Phobius"/>
    </source>
</evidence>
<gene>
    <name evidence="2" type="ORF">M431DRAFT_217916</name>
</gene>
<dbReference type="GeneID" id="36622097"/>
<protein>
    <submittedName>
        <fullName evidence="2">Uncharacterized protein</fullName>
    </submittedName>
</protein>
<dbReference type="RefSeq" id="XP_024772124.1">
    <property type="nucleotide sequence ID" value="XM_024913535.1"/>
</dbReference>
<evidence type="ECO:0000313" key="3">
    <source>
        <dbReference type="Proteomes" id="UP000241690"/>
    </source>
</evidence>
<accession>A0A2T4A5V1</accession>